<dbReference type="Pfam" id="PF01039">
    <property type="entry name" value="Carboxyl_trans"/>
    <property type="match status" value="1"/>
</dbReference>
<gene>
    <name evidence="2" type="ORF">H8D96_07410</name>
</gene>
<feature type="domain" description="Acetyl-coenzyme A carboxylase carboxyl transferase subunit beta" evidence="1">
    <location>
        <begin position="1"/>
        <end position="44"/>
    </location>
</feature>
<reference evidence="2 3" key="1">
    <citation type="submission" date="2020-08" db="EMBL/GenBank/DDBJ databases">
        <title>Bridging the membrane lipid divide: bacteria of the FCB group superphylum have the potential to synthesize archaeal ether lipids.</title>
        <authorList>
            <person name="Villanueva L."/>
            <person name="Von Meijenfeldt F.A.B."/>
            <person name="Westbye A.B."/>
            <person name="Yadav S."/>
            <person name="Hopmans E.C."/>
            <person name="Dutilh B.E."/>
            <person name="Sinninghe Damste J.S."/>
        </authorList>
    </citation>
    <scope>NUCLEOTIDE SEQUENCE [LARGE SCALE GENOMIC DNA]</scope>
    <source>
        <strain evidence="2">NIOZ-UU17</strain>
    </source>
</reference>
<evidence type="ECO:0000259" key="1">
    <source>
        <dbReference type="Pfam" id="PF01039"/>
    </source>
</evidence>
<accession>A0A8J6P020</accession>
<evidence type="ECO:0000313" key="3">
    <source>
        <dbReference type="Proteomes" id="UP000605201"/>
    </source>
</evidence>
<comment type="caution">
    <text evidence="2">The sequence shown here is derived from an EMBL/GenBank/DDBJ whole genome shotgun (WGS) entry which is preliminary data.</text>
</comment>
<dbReference type="SUPFAM" id="SSF52096">
    <property type="entry name" value="ClpP/crotonase"/>
    <property type="match status" value="1"/>
</dbReference>
<dbReference type="InterPro" id="IPR034733">
    <property type="entry name" value="AcCoA_carboxyl_beta"/>
</dbReference>
<dbReference type="EMBL" id="JACNIG010000167">
    <property type="protein sequence ID" value="MBC8431733.1"/>
    <property type="molecule type" value="Genomic_DNA"/>
</dbReference>
<dbReference type="Gene3D" id="3.90.226.10">
    <property type="entry name" value="2-enoyl-CoA Hydratase, Chain A, domain 1"/>
    <property type="match status" value="1"/>
</dbReference>
<name>A0A8J6P020_9BACT</name>
<sequence length="46" mass="5146">YCAASRGYIDAVIVPSETRPRLIDALEIMCSKREMLPAKKHGNIPM</sequence>
<evidence type="ECO:0000313" key="2">
    <source>
        <dbReference type="EMBL" id="MBC8431733.1"/>
    </source>
</evidence>
<dbReference type="InterPro" id="IPR029045">
    <property type="entry name" value="ClpP/crotonase-like_dom_sf"/>
</dbReference>
<dbReference type="AlphaFoldDB" id="A0A8J6P020"/>
<dbReference type="Proteomes" id="UP000605201">
    <property type="component" value="Unassembled WGS sequence"/>
</dbReference>
<organism evidence="2 3">
    <name type="scientific">Candidatus Desulfatibia vada</name>
    <dbReference type="NCBI Taxonomy" id="2841696"/>
    <lineage>
        <taxon>Bacteria</taxon>
        <taxon>Pseudomonadati</taxon>
        <taxon>Thermodesulfobacteriota</taxon>
        <taxon>Desulfobacteria</taxon>
        <taxon>Desulfobacterales</taxon>
        <taxon>Desulfobacterales incertae sedis</taxon>
        <taxon>Candidatus Desulfatibia</taxon>
    </lineage>
</organism>
<feature type="non-terminal residue" evidence="2">
    <location>
        <position position="1"/>
    </location>
</feature>
<protein>
    <recommendedName>
        <fullName evidence="1">Acetyl-coenzyme A carboxylase carboxyl transferase subunit beta domain-containing protein</fullName>
    </recommendedName>
</protein>
<proteinExistence type="predicted"/>